<dbReference type="SUPFAM" id="SSF48019">
    <property type="entry name" value="post-AAA+ oligomerization domain-like"/>
    <property type="match status" value="1"/>
</dbReference>
<reference evidence="14 15" key="1">
    <citation type="journal article" date="2010" name="Genome Biol. Evol.">
        <title>Functional convergence in reduced genomes of bacterial symbionts spanning 200 My of evolution.</title>
        <authorList>
            <person name="McCutcheon J.P."/>
            <person name="Moran N.A."/>
        </authorList>
    </citation>
    <scope>NUCLEOTIDE SEQUENCE [LARGE SCALE GENOMIC DNA]</scope>
    <source>
        <strain evidence="14 15">CARI</strain>
    </source>
</reference>
<evidence type="ECO:0000313" key="15">
    <source>
        <dbReference type="Proteomes" id="UP000001303"/>
    </source>
</evidence>
<dbReference type="InterPro" id="IPR050238">
    <property type="entry name" value="DNA_Rep/Repair_Clamp_Loader"/>
</dbReference>
<dbReference type="InterPro" id="IPR045085">
    <property type="entry name" value="HLD_clamp_pol_III_gamma_tau"/>
</dbReference>
<sequence>MLVLKYRPMFFKEILGQKHIISFFKNCIKKKKFHNNFLFIGNSGIGKTSLSRILAKSMNCKNLNINEPCNKCKSCISINKDKCIDYLEINAASNRGINKIKNIFKYINYIPINKYKIYMIDEIHMLTNYAFDSILKIIEEPPKYVKFIFATTKPKKIPKTILSRCFIFNLKLIKNKEIFKNISKILKIENIKYEKNAIKLIAKNSLGSMRNALNLTEQLMYNKNNIIKIKNVQNILGILDFYYLINILKIIIIKKDKNKLIFFLNNLKKLNFSYSLFLKDLSVLLQKIFFIKEIKKNIYKKIKYEKDILKISRNIKKEEILILYQILLQGIKELRLDIDKYSCFCMVILKMFIFYPIIYNFY</sequence>
<dbReference type="InterPro" id="IPR001270">
    <property type="entry name" value="ClpA/B"/>
</dbReference>
<dbReference type="InterPro" id="IPR027417">
    <property type="entry name" value="P-loop_NTPase"/>
</dbReference>
<dbReference type="GO" id="GO:0009360">
    <property type="term" value="C:DNA polymerase III complex"/>
    <property type="evidence" value="ECO:0007669"/>
    <property type="project" value="InterPro"/>
</dbReference>
<evidence type="ECO:0000256" key="4">
    <source>
        <dbReference type="ARBA" id="ARBA00022705"/>
    </source>
</evidence>
<dbReference type="InterPro" id="IPR003593">
    <property type="entry name" value="AAA+_ATPase"/>
</dbReference>
<dbReference type="SUPFAM" id="SSF52540">
    <property type="entry name" value="P-loop containing nucleoside triphosphate hydrolases"/>
    <property type="match status" value="1"/>
</dbReference>
<dbReference type="AlphaFoldDB" id="E0TIZ0"/>
<feature type="transmembrane region" description="Helical" evidence="12">
    <location>
        <begin position="341"/>
        <end position="359"/>
    </location>
</feature>
<keyword evidence="4 11" id="KW-0235">DNA replication</keyword>
<keyword evidence="12" id="KW-1133">Transmembrane helix</keyword>
<dbReference type="GO" id="GO:0003887">
    <property type="term" value="F:DNA-directed DNA polymerase activity"/>
    <property type="evidence" value="ECO:0007669"/>
    <property type="project" value="UniProtKB-KW"/>
</dbReference>
<keyword evidence="6 11" id="KW-0547">Nucleotide-binding</keyword>
<dbReference type="STRING" id="871271.ZICARI_162"/>
<comment type="function">
    <text evidence="11">DNA polymerase III is a complex, multichain enzyme responsible for most of the replicative synthesis in bacteria. This DNA polymerase also exhibits 3' to 5' exonuclease activity.</text>
</comment>
<dbReference type="EC" id="2.7.7.7" evidence="11"/>
<keyword evidence="9 11" id="KW-0239">DNA-directed DNA polymerase</keyword>
<keyword evidence="12" id="KW-0472">Membrane</keyword>
<dbReference type="EMBL" id="CP002161">
    <property type="protein sequence ID" value="ADM89767.1"/>
    <property type="molecule type" value="Genomic_DNA"/>
</dbReference>
<accession>E0TIZ0</accession>
<reference key="2">
    <citation type="submission" date="2010-08" db="EMBL/GenBank/DDBJ databases">
        <title>Functional convergence in reduced genomes of bacterial symbionts spanning 200 million years of evolution.</title>
        <authorList>
            <person name="McCutcheon J.P."/>
            <person name="Moran N.A."/>
        </authorList>
    </citation>
    <scope>NUCLEOTIDE SEQUENCE</scope>
    <source>
        <strain>CARI</strain>
    </source>
</reference>
<dbReference type="KEGG" id="zin:ZICARI_162"/>
<dbReference type="Pfam" id="PF12169">
    <property type="entry name" value="DNA_pol3_gamma3"/>
    <property type="match status" value="1"/>
</dbReference>
<evidence type="ECO:0000256" key="3">
    <source>
        <dbReference type="ARBA" id="ARBA00022695"/>
    </source>
</evidence>
<evidence type="ECO:0000256" key="11">
    <source>
        <dbReference type="RuleBase" id="RU364063"/>
    </source>
</evidence>
<comment type="catalytic activity">
    <reaction evidence="10 11">
        <text>DNA(n) + a 2'-deoxyribonucleoside 5'-triphosphate = DNA(n+1) + diphosphate</text>
        <dbReference type="Rhea" id="RHEA:22508"/>
        <dbReference type="Rhea" id="RHEA-COMP:17339"/>
        <dbReference type="Rhea" id="RHEA-COMP:17340"/>
        <dbReference type="ChEBI" id="CHEBI:33019"/>
        <dbReference type="ChEBI" id="CHEBI:61560"/>
        <dbReference type="ChEBI" id="CHEBI:173112"/>
        <dbReference type="EC" id="2.7.7.7"/>
    </reaction>
</comment>
<keyword evidence="2 11" id="KW-0808">Transferase</keyword>
<evidence type="ECO:0000313" key="14">
    <source>
        <dbReference type="EMBL" id="ADM89767.1"/>
    </source>
</evidence>
<dbReference type="PRINTS" id="PR00300">
    <property type="entry name" value="CLPPROTEASEA"/>
</dbReference>
<evidence type="ECO:0000256" key="7">
    <source>
        <dbReference type="ARBA" id="ARBA00022833"/>
    </source>
</evidence>
<dbReference type="Gene3D" id="1.10.8.60">
    <property type="match status" value="1"/>
</dbReference>
<dbReference type="Pfam" id="PF22608">
    <property type="entry name" value="DNAX_ATPase_lid"/>
    <property type="match status" value="1"/>
</dbReference>
<keyword evidence="3 11" id="KW-0548">Nucleotidyltransferase</keyword>
<evidence type="ECO:0000256" key="10">
    <source>
        <dbReference type="ARBA" id="ARBA00049244"/>
    </source>
</evidence>
<keyword evidence="15" id="KW-1185">Reference proteome</keyword>
<evidence type="ECO:0000256" key="5">
    <source>
        <dbReference type="ARBA" id="ARBA00022723"/>
    </source>
</evidence>
<evidence type="ECO:0000256" key="12">
    <source>
        <dbReference type="SAM" id="Phobius"/>
    </source>
</evidence>
<dbReference type="InterPro" id="IPR008921">
    <property type="entry name" value="DNA_pol3_clamp-load_cplx_C"/>
</dbReference>
<dbReference type="GO" id="GO:0046872">
    <property type="term" value="F:metal ion binding"/>
    <property type="evidence" value="ECO:0007669"/>
    <property type="project" value="UniProtKB-KW"/>
</dbReference>
<keyword evidence="8 11" id="KW-0067">ATP-binding</keyword>
<dbReference type="CDD" id="cd00009">
    <property type="entry name" value="AAA"/>
    <property type="match status" value="1"/>
</dbReference>
<name>E0TIZ0_ZINIC</name>
<dbReference type="Proteomes" id="UP000001303">
    <property type="component" value="Chromosome"/>
</dbReference>
<dbReference type="Pfam" id="PF13177">
    <property type="entry name" value="DNA_pol3_delta2"/>
    <property type="match status" value="1"/>
</dbReference>
<dbReference type="SMART" id="SM00382">
    <property type="entry name" value="AAA"/>
    <property type="match status" value="1"/>
</dbReference>
<protein>
    <recommendedName>
        <fullName evidence="11">DNA polymerase III subunit gamma/tau</fullName>
        <ecNumber evidence="11">2.7.7.7</ecNumber>
    </recommendedName>
</protein>
<dbReference type="NCBIfam" id="TIGR02397">
    <property type="entry name" value="dnaX_nterm"/>
    <property type="match status" value="1"/>
</dbReference>
<dbReference type="InterPro" id="IPR012763">
    <property type="entry name" value="DNA_pol_III_sug/sutau_N"/>
</dbReference>
<dbReference type="GO" id="GO:0005524">
    <property type="term" value="F:ATP binding"/>
    <property type="evidence" value="ECO:0007669"/>
    <property type="project" value="UniProtKB-KW"/>
</dbReference>
<dbReference type="InterPro" id="IPR022754">
    <property type="entry name" value="DNA_pol_III_gamma-3"/>
</dbReference>
<evidence type="ECO:0000256" key="9">
    <source>
        <dbReference type="ARBA" id="ARBA00022932"/>
    </source>
</evidence>
<evidence type="ECO:0000256" key="6">
    <source>
        <dbReference type="ARBA" id="ARBA00022741"/>
    </source>
</evidence>
<keyword evidence="7" id="KW-0862">Zinc</keyword>
<gene>
    <name evidence="11 14" type="primary">dnaX</name>
    <name evidence="14" type="ordered locus">ZICARI_162</name>
</gene>
<feature type="domain" description="AAA+ ATPase" evidence="13">
    <location>
        <begin position="33"/>
        <end position="174"/>
    </location>
</feature>
<dbReference type="PANTHER" id="PTHR11669">
    <property type="entry name" value="REPLICATION FACTOR C / DNA POLYMERASE III GAMMA-TAU SUBUNIT"/>
    <property type="match status" value="1"/>
</dbReference>
<organism evidence="14 15">
    <name type="scientific">Zinderia insecticola (strain CARI)</name>
    <dbReference type="NCBI Taxonomy" id="871271"/>
    <lineage>
        <taxon>Bacteria</taxon>
        <taxon>Pseudomonadati</taxon>
        <taxon>Pseudomonadota</taxon>
        <taxon>Betaproteobacteria</taxon>
        <taxon>Burkholderiales</taxon>
        <taxon>Oxalobacteraceae</taxon>
        <taxon>Candidatus Zinderia</taxon>
    </lineage>
</organism>
<feature type="transmembrane region" description="Helical" evidence="12">
    <location>
        <begin position="232"/>
        <end position="252"/>
    </location>
</feature>
<dbReference type="GO" id="GO:0006261">
    <property type="term" value="P:DNA-templated DNA replication"/>
    <property type="evidence" value="ECO:0007669"/>
    <property type="project" value="TreeGrafter"/>
</dbReference>
<evidence type="ECO:0000256" key="2">
    <source>
        <dbReference type="ARBA" id="ARBA00022679"/>
    </source>
</evidence>
<keyword evidence="5" id="KW-0479">Metal-binding</keyword>
<dbReference type="Gene3D" id="3.40.50.300">
    <property type="entry name" value="P-loop containing nucleotide triphosphate hydrolases"/>
    <property type="match status" value="1"/>
</dbReference>
<evidence type="ECO:0000256" key="1">
    <source>
        <dbReference type="ARBA" id="ARBA00006360"/>
    </source>
</evidence>
<comment type="similarity">
    <text evidence="1 11">Belongs to the DnaX/STICHEL family.</text>
</comment>
<dbReference type="HOGENOM" id="CLU_006229_0_1_4"/>
<keyword evidence="12" id="KW-0812">Transmembrane</keyword>
<proteinExistence type="inferred from homology"/>
<evidence type="ECO:0000259" key="13">
    <source>
        <dbReference type="SMART" id="SM00382"/>
    </source>
</evidence>
<dbReference type="PANTHER" id="PTHR11669:SF0">
    <property type="entry name" value="PROTEIN STICHEL-LIKE 2"/>
    <property type="match status" value="1"/>
</dbReference>
<dbReference type="Gene3D" id="1.20.272.10">
    <property type="match status" value="1"/>
</dbReference>
<evidence type="ECO:0000256" key="8">
    <source>
        <dbReference type="ARBA" id="ARBA00022840"/>
    </source>
</evidence>
<comment type="subunit">
    <text evidence="11">DNA polymerase III contains a core (composed of alpha, epsilon and theta chains) that associates with a tau subunit. This core dimerizes to form the POLIII' complex. PolIII' associates with the gamma complex (composed of gamma, delta, delta', psi and chi chains) and with the beta chain to form the complete DNA polymerase III complex.</text>
</comment>
<dbReference type="GO" id="GO:0003677">
    <property type="term" value="F:DNA binding"/>
    <property type="evidence" value="ECO:0007669"/>
    <property type="project" value="InterPro"/>
</dbReference>